<evidence type="ECO:0000313" key="3">
    <source>
        <dbReference type="Proteomes" id="UP000183454"/>
    </source>
</evidence>
<feature type="domain" description="BON" evidence="1">
    <location>
        <begin position="45"/>
        <end position="112"/>
    </location>
</feature>
<dbReference type="PANTHER" id="PTHR34606">
    <property type="entry name" value="BON DOMAIN-CONTAINING PROTEIN"/>
    <property type="match status" value="1"/>
</dbReference>
<evidence type="ECO:0000313" key="2">
    <source>
        <dbReference type="EMBL" id="SDX07464.1"/>
    </source>
</evidence>
<dbReference type="InterPro" id="IPR051686">
    <property type="entry name" value="Lipoprotein_DolP"/>
</dbReference>
<dbReference type="RefSeq" id="WP_074668033.1">
    <property type="nucleotide sequence ID" value="NZ_FNNH01000056.1"/>
</dbReference>
<sequence>MSHKAPPIIRVISYLLILCALSGCAGLFSHEPFTHEPLIKKEDQEDLTLAMQVKAKLIETKELSAAAIHVEASNEVVILSGFVETESQRKLAGSVAEKVPNVKQVDNKIKVK</sequence>
<gene>
    <name evidence="2" type="ORF">SAMN05421882_10565</name>
</gene>
<dbReference type="AlphaFoldDB" id="A0A1H2YS55"/>
<dbReference type="PANTHER" id="PTHR34606:SF15">
    <property type="entry name" value="BON DOMAIN-CONTAINING PROTEIN"/>
    <property type="match status" value="1"/>
</dbReference>
<dbReference type="Gene3D" id="3.30.1340.30">
    <property type="match status" value="1"/>
</dbReference>
<reference evidence="2 3" key="1">
    <citation type="submission" date="2016-10" db="EMBL/GenBank/DDBJ databases">
        <authorList>
            <person name="de Groot N.N."/>
        </authorList>
    </citation>
    <scope>NUCLEOTIDE SEQUENCE [LARGE SCALE GENOMIC DNA]</scope>
    <source>
        <strain evidence="2 3">Nm110</strain>
    </source>
</reference>
<name>A0A1H2YS55_9PROT</name>
<organism evidence="2 3">
    <name type="scientific">Nitrosomonas communis</name>
    <dbReference type="NCBI Taxonomy" id="44574"/>
    <lineage>
        <taxon>Bacteria</taxon>
        <taxon>Pseudomonadati</taxon>
        <taxon>Pseudomonadota</taxon>
        <taxon>Betaproteobacteria</taxon>
        <taxon>Nitrosomonadales</taxon>
        <taxon>Nitrosomonadaceae</taxon>
        <taxon>Nitrosomonas</taxon>
    </lineage>
</organism>
<evidence type="ECO:0000259" key="1">
    <source>
        <dbReference type="PROSITE" id="PS50914"/>
    </source>
</evidence>
<dbReference type="Proteomes" id="UP000183454">
    <property type="component" value="Unassembled WGS sequence"/>
</dbReference>
<protein>
    <submittedName>
        <fullName evidence="2">BON domain-containing protein</fullName>
    </submittedName>
</protein>
<proteinExistence type="predicted"/>
<dbReference type="InterPro" id="IPR007055">
    <property type="entry name" value="BON_dom"/>
</dbReference>
<dbReference type="Pfam" id="PF04972">
    <property type="entry name" value="BON"/>
    <property type="match status" value="1"/>
</dbReference>
<dbReference type="PROSITE" id="PS50914">
    <property type="entry name" value="BON"/>
    <property type="match status" value="1"/>
</dbReference>
<dbReference type="EMBL" id="FNNH01000056">
    <property type="protein sequence ID" value="SDX07464.1"/>
    <property type="molecule type" value="Genomic_DNA"/>
</dbReference>
<accession>A0A1H2YS55</accession>
<dbReference type="PROSITE" id="PS51257">
    <property type="entry name" value="PROKAR_LIPOPROTEIN"/>
    <property type="match status" value="1"/>
</dbReference>